<evidence type="ECO:0000256" key="10">
    <source>
        <dbReference type="ARBA" id="ARBA00022840"/>
    </source>
</evidence>
<dbReference type="InterPro" id="IPR016120">
    <property type="entry name" value="Sig_transdc_His_kin_SpoOB"/>
</dbReference>
<dbReference type="Gene3D" id="1.10.287.130">
    <property type="match status" value="1"/>
</dbReference>
<comment type="catalytic activity">
    <reaction evidence="1">
        <text>ATP + protein L-histidine = ADP + protein N-phospho-L-histidine.</text>
        <dbReference type="EC" id="2.7.13.3"/>
    </reaction>
</comment>
<keyword evidence="18" id="KW-1185">Reference proteome</keyword>
<dbReference type="EMBL" id="JACJIP010000003">
    <property type="protein sequence ID" value="MBA9084284.1"/>
    <property type="molecule type" value="Genomic_DNA"/>
</dbReference>
<evidence type="ECO:0000256" key="13">
    <source>
        <dbReference type="ARBA" id="ARBA00023136"/>
    </source>
</evidence>
<dbReference type="Pfam" id="PF00989">
    <property type="entry name" value="PAS"/>
    <property type="match status" value="1"/>
</dbReference>
<reference evidence="17 18" key="1">
    <citation type="submission" date="2020-08" db="EMBL/GenBank/DDBJ databases">
        <title>Genomic Encyclopedia of Type Strains, Phase III (KMG-III): the genomes of soil and plant-associated and newly described type strains.</title>
        <authorList>
            <person name="Whitman W."/>
        </authorList>
    </citation>
    <scope>NUCLEOTIDE SEQUENCE [LARGE SCALE GENOMIC DNA]</scope>
    <source>
        <strain evidence="17 18">CECT 8693</strain>
    </source>
</reference>
<dbReference type="InterPro" id="IPR000014">
    <property type="entry name" value="PAS"/>
</dbReference>
<evidence type="ECO:0000313" key="18">
    <source>
        <dbReference type="Proteomes" id="UP000567067"/>
    </source>
</evidence>
<comment type="subcellular location">
    <subcellularLocation>
        <location evidence="2">Cell membrane</location>
        <topology evidence="2">Multi-pass membrane protein</topology>
    </subcellularLocation>
</comment>
<dbReference type="InterPro" id="IPR035965">
    <property type="entry name" value="PAS-like_dom_sf"/>
</dbReference>
<dbReference type="InterPro" id="IPR039506">
    <property type="entry name" value="SPOB_a"/>
</dbReference>
<proteinExistence type="predicted"/>
<dbReference type="PANTHER" id="PTHR43065">
    <property type="entry name" value="SENSOR HISTIDINE KINASE"/>
    <property type="match status" value="1"/>
</dbReference>
<dbReference type="GO" id="GO:0006355">
    <property type="term" value="P:regulation of DNA-templated transcription"/>
    <property type="evidence" value="ECO:0007669"/>
    <property type="project" value="InterPro"/>
</dbReference>
<dbReference type="PRINTS" id="PR00344">
    <property type="entry name" value="BCTRLSENSOR"/>
</dbReference>
<dbReference type="InterPro" id="IPR033463">
    <property type="entry name" value="sCache_3"/>
</dbReference>
<dbReference type="InterPro" id="IPR013767">
    <property type="entry name" value="PAS_fold"/>
</dbReference>
<evidence type="ECO:0000313" key="17">
    <source>
        <dbReference type="EMBL" id="MBA9084284.1"/>
    </source>
</evidence>
<organism evidence="17 18">
    <name type="scientific">Fontibacillus solani</name>
    <dbReference type="NCBI Taxonomy" id="1572857"/>
    <lineage>
        <taxon>Bacteria</taxon>
        <taxon>Bacillati</taxon>
        <taxon>Bacillota</taxon>
        <taxon>Bacilli</taxon>
        <taxon>Bacillales</taxon>
        <taxon>Paenibacillaceae</taxon>
        <taxon>Fontibacillus</taxon>
    </lineage>
</organism>
<evidence type="ECO:0000256" key="14">
    <source>
        <dbReference type="SAM" id="Phobius"/>
    </source>
</evidence>
<keyword evidence="8" id="KW-0547">Nucleotide-binding</keyword>
<evidence type="ECO:0000256" key="6">
    <source>
        <dbReference type="ARBA" id="ARBA00022679"/>
    </source>
</evidence>
<keyword evidence="6" id="KW-0808">Transferase</keyword>
<dbReference type="RefSeq" id="WP_182534350.1">
    <property type="nucleotide sequence ID" value="NZ_JACJIP010000003.1"/>
</dbReference>
<sequence length="538" mass="59659">MRTLLKLKLAPKISLLVIMIVLVTITLSISSVGYWSIHHMMNNIEKNVLNVVNITKLSPIIIEGMENPTEKGHNIQQFIEATQAACSDIDIMVVADTEGVRYGHTMKDRVGDFFSAEDHANALKYGETYVSTGPGTLGNSMRAFAPIKNNEGTIIGFVMAGSLLTSISKAKLQIIMIMLLFIAFSISLGLIGAFYVSRTIKRSLLNFEPEDIARLYSENKGILATIKEGIIAIDQDGRITLINKRALELLKWKDQDVLGQNIKEVFPQSKLPDVIHTKEPIYDFQYALNGIIVNSNNIPIINQNKVIGGVSSFRDQTEIIMLSEKVTGVHRIVDSLRATTHEFKNKLHIILGYIESGKHEAAVNYISAVSDDIQNNVSHVLNLVKEPTIAALLIGKINRGHELKIRVRLHDDSYFDNQFGMDANNLVVIIGNLIDNALEHLNLVDQNEKIIDVLLLEEEYRIQMRVSDNGLGIEDVSLAFQKGFTTKDSGLGYGLHLVKENVDKYYGHLDVVSLSGKGTTFTVLFDKGGSSVDSGINR</sequence>
<evidence type="ECO:0000256" key="2">
    <source>
        <dbReference type="ARBA" id="ARBA00004651"/>
    </source>
</evidence>
<dbReference type="SUPFAM" id="SSF55874">
    <property type="entry name" value="ATPase domain of HSP90 chaperone/DNA topoisomerase II/histidine kinase"/>
    <property type="match status" value="1"/>
</dbReference>
<comment type="caution">
    <text evidence="17">The sequence shown here is derived from an EMBL/GenBank/DDBJ whole genome shotgun (WGS) entry which is preliminary data.</text>
</comment>
<evidence type="ECO:0000256" key="12">
    <source>
        <dbReference type="ARBA" id="ARBA00023012"/>
    </source>
</evidence>
<dbReference type="FunFam" id="3.30.450.20:FF:000018">
    <property type="entry name" value="Sensor histidine kinase DcuS"/>
    <property type="match status" value="1"/>
</dbReference>
<dbReference type="InterPro" id="IPR003594">
    <property type="entry name" value="HATPase_dom"/>
</dbReference>
<keyword evidence="13 14" id="KW-0472">Membrane</keyword>
<keyword evidence="7 14" id="KW-0812">Transmembrane</keyword>
<dbReference type="PROSITE" id="PS50109">
    <property type="entry name" value="HIS_KIN"/>
    <property type="match status" value="1"/>
</dbReference>
<keyword evidence="9" id="KW-0418">Kinase</keyword>
<keyword evidence="10" id="KW-0067">ATP-binding</keyword>
<dbReference type="Proteomes" id="UP000567067">
    <property type="component" value="Unassembled WGS sequence"/>
</dbReference>
<evidence type="ECO:0000256" key="8">
    <source>
        <dbReference type="ARBA" id="ARBA00022741"/>
    </source>
</evidence>
<dbReference type="Pfam" id="PF17203">
    <property type="entry name" value="sCache_3_2"/>
    <property type="match status" value="1"/>
</dbReference>
<dbReference type="GO" id="GO:0005886">
    <property type="term" value="C:plasma membrane"/>
    <property type="evidence" value="ECO:0007669"/>
    <property type="project" value="UniProtKB-SubCell"/>
</dbReference>
<keyword evidence="5" id="KW-0597">Phosphoprotein</keyword>
<keyword evidence="4" id="KW-1003">Cell membrane</keyword>
<dbReference type="Pfam" id="PF14689">
    <property type="entry name" value="SPOB_a"/>
    <property type="match status" value="1"/>
</dbReference>
<dbReference type="SUPFAM" id="SSF103190">
    <property type="entry name" value="Sensory domain-like"/>
    <property type="match status" value="1"/>
</dbReference>
<evidence type="ECO:0000256" key="11">
    <source>
        <dbReference type="ARBA" id="ARBA00022989"/>
    </source>
</evidence>
<dbReference type="GO" id="GO:0000155">
    <property type="term" value="F:phosphorelay sensor kinase activity"/>
    <property type="evidence" value="ECO:0007669"/>
    <property type="project" value="InterPro"/>
</dbReference>
<evidence type="ECO:0000256" key="7">
    <source>
        <dbReference type="ARBA" id="ARBA00022692"/>
    </source>
</evidence>
<dbReference type="AlphaFoldDB" id="A0A7W3SQN1"/>
<dbReference type="InterPro" id="IPR005467">
    <property type="entry name" value="His_kinase_dom"/>
</dbReference>
<feature type="domain" description="PAS" evidence="16">
    <location>
        <begin position="222"/>
        <end position="279"/>
    </location>
</feature>
<keyword evidence="12" id="KW-0902">Two-component regulatory system</keyword>
<evidence type="ECO:0000256" key="4">
    <source>
        <dbReference type="ARBA" id="ARBA00022475"/>
    </source>
</evidence>
<feature type="transmembrane region" description="Helical" evidence="14">
    <location>
        <begin position="13"/>
        <end position="37"/>
    </location>
</feature>
<dbReference type="SMART" id="SM00091">
    <property type="entry name" value="PAS"/>
    <property type="match status" value="1"/>
</dbReference>
<dbReference type="GO" id="GO:0005524">
    <property type="term" value="F:ATP binding"/>
    <property type="evidence" value="ECO:0007669"/>
    <property type="project" value="UniProtKB-KW"/>
</dbReference>
<name>A0A7W3SQN1_9BACL</name>
<dbReference type="SUPFAM" id="SSF55785">
    <property type="entry name" value="PYP-like sensor domain (PAS domain)"/>
    <property type="match status" value="1"/>
</dbReference>
<dbReference type="InterPro" id="IPR029151">
    <property type="entry name" value="Sensor-like_sf"/>
</dbReference>
<dbReference type="SUPFAM" id="SSF55890">
    <property type="entry name" value="Sporulation response regulatory protein Spo0B"/>
    <property type="match status" value="1"/>
</dbReference>
<evidence type="ECO:0000256" key="1">
    <source>
        <dbReference type="ARBA" id="ARBA00000085"/>
    </source>
</evidence>
<gene>
    <name evidence="17" type="ORF">FHR92_000738</name>
</gene>
<protein>
    <recommendedName>
        <fullName evidence="3">histidine kinase</fullName>
        <ecNumber evidence="3">2.7.13.3</ecNumber>
    </recommendedName>
</protein>
<keyword evidence="11 14" id="KW-1133">Transmembrane helix</keyword>
<evidence type="ECO:0000256" key="9">
    <source>
        <dbReference type="ARBA" id="ARBA00022777"/>
    </source>
</evidence>
<dbReference type="PANTHER" id="PTHR43065:SF10">
    <property type="entry name" value="PEROXIDE STRESS-ACTIVATED HISTIDINE KINASE MAK3"/>
    <property type="match status" value="1"/>
</dbReference>
<feature type="transmembrane region" description="Helical" evidence="14">
    <location>
        <begin position="174"/>
        <end position="196"/>
    </location>
</feature>
<dbReference type="Gene3D" id="3.30.565.10">
    <property type="entry name" value="Histidine kinase-like ATPase, C-terminal domain"/>
    <property type="match status" value="1"/>
</dbReference>
<accession>A0A7W3SQN1</accession>
<dbReference type="InterPro" id="IPR004358">
    <property type="entry name" value="Sig_transdc_His_kin-like_C"/>
</dbReference>
<dbReference type="Pfam" id="PF02518">
    <property type="entry name" value="HATPase_c"/>
    <property type="match status" value="1"/>
</dbReference>
<dbReference type="Gene3D" id="3.30.450.20">
    <property type="entry name" value="PAS domain"/>
    <property type="match status" value="2"/>
</dbReference>
<dbReference type="PROSITE" id="PS50112">
    <property type="entry name" value="PAS"/>
    <property type="match status" value="1"/>
</dbReference>
<feature type="domain" description="Histidine kinase" evidence="15">
    <location>
        <begin position="338"/>
        <end position="529"/>
    </location>
</feature>
<evidence type="ECO:0000259" key="15">
    <source>
        <dbReference type="PROSITE" id="PS50109"/>
    </source>
</evidence>
<evidence type="ECO:0000256" key="3">
    <source>
        <dbReference type="ARBA" id="ARBA00012438"/>
    </source>
</evidence>
<evidence type="ECO:0000259" key="16">
    <source>
        <dbReference type="PROSITE" id="PS50112"/>
    </source>
</evidence>
<dbReference type="EC" id="2.7.13.3" evidence="3"/>
<evidence type="ECO:0000256" key="5">
    <source>
        <dbReference type="ARBA" id="ARBA00022553"/>
    </source>
</evidence>
<dbReference type="CDD" id="cd00130">
    <property type="entry name" value="PAS"/>
    <property type="match status" value="1"/>
</dbReference>
<dbReference type="NCBIfam" id="TIGR00229">
    <property type="entry name" value="sensory_box"/>
    <property type="match status" value="1"/>
</dbReference>
<dbReference type="InterPro" id="IPR036890">
    <property type="entry name" value="HATPase_C_sf"/>
</dbReference>
<dbReference type="SMART" id="SM00387">
    <property type="entry name" value="HATPase_c"/>
    <property type="match status" value="1"/>
</dbReference>